<evidence type="ECO:0000313" key="2">
    <source>
        <dbReference type="EMBL" id="WQG91220.1"/>
    </source>
</evidence>
<reference evidence="2 4" key="2">
    <citation type="submission" date="2023-11" db="EMBL/GenBank/DDBJ databases">
        <title>MicrobeMod: A computational toolkit for identifying prokaryotic methylation and restriction-modification with nanopore sequencing.</title>
        <authorList>
            <person name="Crits-Christoph A."/>
            <person name="Kang S.C."/>
            <person name="Lee H."/>
            <person name="Ostrov N."/>
        </authorList>
    </citation>
    <scope>NUCLEOTIDE SEQUENCE [LARGE SCALE GENOMIC DNA]</scope>
    <source>
        <strain evidence="2 4">ATCC 23090</strain>
    </source>
</reference>
<dbReference type="Proteomes" id="UP000183788">
    <property type="component" value="Unassembled WGS sequence"/>
</dbReference>
<dbReference type="PROSITE" id="PS00018">
    <property type="entry name" value="EF_HAND_1"/>
    <property type="match status" value="1"/>
</dbReference>
<evidence type="ECO:0000313" key="3">
    <source>
        <dbReference type="Proteomes" id="UP000183788"/>
    </source>
</evidence>
<evidence type="ECO:0008006" key="5">
    <source>
        <dbReference type="Google" id="ProtNLM"/>
    </source>
</evidence>
<dbReference type="InterPro" id="IPR018247">
    <property type="entry name" value="EF_Hand_1_Ca_BS"/>
</dbReference>
<keyword evidence="4" id="KW-1185">Reference proteome</keyword>
<dbReference type="AlphaFoldDB" id="A0A1K1NK60"/>
<protein>
    <recommendedName>
        <fullName evidence="5">EF-hand domain-containing protein</fullName>
    </recommendedName>
</protein>
<name>A0A1K1NK60_9BACT</name>
<proteinExistence type="predicted"/>
<evidence type="ECO:0000313" key="1">
    <source>
        <dbReference type="EMBL" id="SFW35671.1"/>
    </source>
</evidence>
<accession>A0A1K1NK60</accession>
<dbReference type="RefSeq" id="WP_072358252.1">
    <property type="nucleotide sequence ID" value="NZ_CBHWAX010000018.1"/>
</dbReference>
<reference evidence="1 3" key="1">
    <citation type="submission" date="2016-11" db="EMBL/GenBank/DDBJ databases">
        <authorList>
            <person name="Jaros S."/>
            <person name="Januszkiewicz K."/>
            <person name="Wedrychowicz H."/>
        </authorList>
    </citation>
    <scope>NUCLEOTIDE SEQUENCE [LARGE SCALE GENOMIC DNA]</scope>
    <source>
        <strain evidence="1 3">DSM 784</strain>
    </source>
</reference>
<dbReference type="Proteomes" id="UP001326715">
    <property type="component" value="Chromosome"/>
</dbReference>
<organism evidence="1 3">
    <name type="scientific">Chitinophaga sancti</name>
    <dbReference type="NCBI Taxonomy" id="1004"/>
    <lineage>
        <taxon>Bacteria</taxon>
        <taxon>Pseudomonadati</taxon>
        <taxon>Bacteroidota</taxon>
        <taxon>Chitinophagia</taxon>
        <taxon>Chitinophagales</taxon>
        <taxon>Chitinophagaceae</taxon>
        <taxon>Chitinophaga</taxon>
    </lineage>
</organism>
<evidence type="ECO:0000313" key="4">
    <source>
        <dbReference type="Proteomes" id="UP001326715"/>
    </source>
</evidence>
<dbReference type="EMBL" id="CP140154">
    <property type="protein sequence ID" value="WQG91220.1"/>
    <property type="molecule type" value="Genomic_DNA"/>
</dbReference>
<dbReference type="EMBL" id="FPIZ01000003">
    <property type="protein sequence ID" value="SFW35671.1"/>
    <property type="molecule type" value="Genomic_DNA"/>
</dbReference>
<gene>
    <name evidence="1" type="ORF">SAMN05661012_01380</name>
    <name evidence="2" type="ORF">SR876_06900</name>
</gene>
<dbReference type="OrthoDB" id="982085at2"/>
<sequence>MFEQLSSLIQEHSQQSVADNPAIPNEHNQGVVEELKNVIISKVTGLVTSGQTSKITDMLSAGGDTPEGKDMEHNFATNIMQKFGINNQVATTIAATLIPGILNALKGNAGVQQILASLGGGNLQDTLSGLGAKFGLDKDGDGDVDMGDLGKMFKF</sequence>
<dbReference type="STRING" id="1004.SAMN05661012_01380"/>